<organism evidence="3 4">
    <name type="scientific">Actinomadura darangshiensis</name>
    <dbReference type="NCBI Taxonomy" id="705336"/>
    <lineage>
        <taxon>Bacteria</taxon>
        <taxon>Bacillati</taxon>
        <taxon>Actinomycetota</taxon>
        <taxon>Actinomycetes</taxon>
        <taxon>Streptosporangiales</taxon>
        <taxon>Thermomonosporaceae</taxon>
        <taxon>Actinomadura</taxon>
    </lineage>
</organism>
<feature type="compositionally biased region" description="Basic and acidic residues" evidence="1">
    <location>
        <begin position="38"/>
        <end position="50"/>
    </location>
</feature>
<feature type="domain" description="Winged helix DNA-binding" evidence="2">
    <location>
        <begin position="69"/>
        <end position="147"/>
    </location>
</feature>
<dbReference type="PANTHER" id="PTHR37318:SF1">
    <property type="entry name" value="BSL7504 PROTEIN"/>
    <property type="match status" value="1"/>
</dbReference>
<dbReference type="PANTHER" id="PTHR37318">
    <property type="entry name" value="BSL7504 PROTEIN"/>
    <property type="match status" value="1"/>
</dbReference>
<comment type="caution">
    <text evidence="3">The sequence shown here is derived from an EMBL/GenBank/DDBJ whole genome shotgun (WGS) entry which is preliminary data.</text>
</comment>
<dbReference type="OrthoDB" id="4952043at2"/>
<protein>
    <submittedName>
        <fullName evidence="3">Transcriptional regulator</fullName>
    </submittedName>
</protein>
<dbReference type="InterPro" id="IPR036390">
    <property type="entry name" value="WH_DNA-bd_sf"/>
</dbReference>
<feature type="region of interest" description="Disordered" evidence="1">
    <location>
        <begin position="1"/>
        <end position="56"/>
    </location>
</feature>
<evidence type="ECO:0000256" key="1">
    <source>
        <dbReference type="SAM" id="MobiDB-lite"/>
    </source>
</evidence>
<dbReference type="CDD" id="cd00090">
    <property type="entry name" value="HTH_ARSR"/>
    <property type="match status" value="1"/>
</dbReference>
<dbReference type="EMBL" id="SMKY01000193">
    <property type="protein sequence ID" value="TDD73314.1"/>
    <property type="molecule type" value="Genomic_DNA"/>
</dbReference>
<dbReference type="Proteomes" id="UP000295578">
    <property type="component" value="Unassembled WGS sequence"/>
</dbReference>
<reference evidence="3 4" key="1">
    <citation type="submission" date="2019-03" db="EMBL/GenBank/DDBJ databases">
        <title>Draft genome sequences of novel Actinobacteria.</title>
        <authorList>
            <person name="Sahin N."/>
            <person name="Ay H."/>
            <person name="Saygin H."/>
        </authorList>
    </citation>
    <scope>NUCLEOTIDE SEQUENCE [LARGE SCALE GENOMIC DNA]</scope>
    <source>
        <strain evidence="3 4">DSM 45941</strain>
    </source>
</reference>
<sequence>MVRVGPRPLGRGSTPHRPVHRLGRLAESDRGGRHRRVHGGDHAPGREPHVRSPGRGAVNLDPVIHTPARLKIVSLLATATETEFAFVRDTLDMSDSVVSKHASALEKAGYVEVRKGYVGKRPRTWFKLTRQGRQAFDEYVTTLQTIVGRPLADHPDGAPATE</sequence>
<evidence type="ECO:0000259" key="2">
    <source>
        <dbReference type="Pfam" id="PF13601"/>
    </source>
</evidence>
<evidence type="ECO:0000313" key="3">
    <source>
        <dbReference type="EMBL" id="TDD73314.1"/>
    </source>
</evidence>
<dbReference type="InterPro" id="IPR011991">
    <property type="entry name" value="ArsR-like_HTH"/>
</dbReference>
<evidence type="ECO:0000313" key="4">
    <source>
        <dbReference type="Proteomes" id="UP000295578"/>
    </source>
</evidence>
<dbReference type="Gene3D" id="1.10.10.10">
    <property type="entry name" value="Winged helix-like DNA-binding domain superfamily/Winged helix DNA-binding domain"/>
    <property type="match status" value="1"/>
</dbReference>
<dbReference type="Pfam" id="PF13601">
    <property type="entry name" value="HTH_34"/>
    <property type="match status" value="1"/>
</dbReference>
<proteinExistence type="predicted"/>
<gene>
    <name evidence="3" type="ORF">E1293_31740</name>
</gene>
<dbReference type="SUPFAM" id="SSF46785">
    <property type="entry name" value="Winged helix' DNA-binding domain"/>
    <property type="match status" value="1"/>
</dbReference>
<dbReference type="AlphaFoldDB" id="A0A4R5AQI4"/>
<name>A0A4R5AQI4_9ACTN</name>
<dbReference type="InterPro" id="IPR027395">
    <property type="entry name" value="WH_DNA-bd_dom"/>
</dbReference>
<accession>A0A4R5AQI4</accession>
<dbReference type="InterPro" id="IPR036388">
    <property type="entry name" value="WH-like_DNA-bd_sf"/>
</dbReference>
<keyword evidence="4" id="KW-1185">Reference proteome</keyword>